<dbReference type="EMBL" id="CAXAMM010009524">
    <property type="protein sequence ID" value="CAK9020621.1"/>
    <property type="molecule type" value="Genomic_DNA"/>
</dbReference>
<organism evidence="3 4">
    <name type="scientific">Durusdinium trenchii</name>
    <dbReference type="NCBI Taxonomy" id="1381693"/>
    <lineage>
        <taxon>Eukaryota</taxon>
        <taxon>Sar</taxon>
        <taxon>Alveolata</taxon>
        <taxon>Dinophyceae</taxon>
        <taxon>Suessiales</taxon>
        <taxon>Symbiodiniaceae</taxon>
        <taxon>Durusdinium</taxon>
    </lineage>
</organism>
<accession>A0ABP0K1J2</accession>
<gene>
    <name evidence="3" type="ORF">SCF082_LOCUS14984</name>
</gene>
<evidence type="ECO:0000256" key="1">
    <source>
        <dbReference type="SAM" id="MobiDB-lite"/>
    </source>
</evidence>
<name>A0ABP0K1J2_9DINO</name>
<reference evidence="3 4" key="1">
    <citation type="submission" date="2024-02" db="EMBL/GenBank/DDBJ databases">
        <authorList>
            <person name="Chen Y."/>
            <person name="Shah S."/>
            <person name="Dougan E. K."/>
            <person name="Thang M."/>
            <person name="Chan C."/>
        </authorList>
    </citation>
    <scope>NUCLEOTIDE SEQUENCE [LARGE SCALE GENOMIC DNA]</scope>
</reference>
<feature type="region of interest" description="Disordered" evidence="1">
    <location>
        <begin position="71"/>
        <end position="90"/>
    </location>
</feature>
<evidence type="ECO:0000313" key="4">
    <source>
        <dbReference type="Proteomes" id="UP001642464"/>
    </source>
</evidence>
<comment type="caution">
    <text evidence="3">The sequence shown here is derived from an EMBL/GenBank/DDBJ whole genome shotgun (WGS) entry which is preliminary data.</text>
</comment>
<evidence type="ECO:0000313" key="3">
    <source>
        <dbReference type="EMBL" id="CAK9020621.1"/>
    </source>
</evidence>
<sequence length="193" mass="21829">MARLWCFFAAVIASSAETEPLVKPSHWPSNSNVTSATLDATATDQRAIEATEANRAVRGLRVKNVTASRQLHGQNRGRFPGRDQTGGGSDWGDRFDDWGWGHRHGVRGETCCMCSRRGRRGKTILFAGGDYDHYYGSRSAHQQCDRVCELQCALRNGHKFGCYEEDDLRRITRRYSGQGNFVIRHQKWYGNIC</sequence>
<proteinExistence type="predicted"/>
<keyword evidence="2" id="KW-0732">Signal</keyword>
<dbReference type="Proteomes" id="UP001642464">
    <property type="component" value="Unassembled WGS sequence"/>
</dbReference>
<keyword evidence="4" id="KW-1185">Reference proteome</keyword>
<evidence type="ECO:0000256" key="2">
    <source>
        <dbReference type="SAM" id="SignalP"/>
    </source>
</evidence>
<protein>
    <submittedName>
        <fullName evidence="3">Mitochondrial</fullName>
    </submittedName>
</protein>
<feature type="chain" id="PRO_5046216804" evidence="2">
    <location>
        <begin position="19"/>
        <end position="193"/>
    </location>
</feature>
<feature type="signal peptide" evidence="2">
    <location>
        <begin position="1"/>
        <end position="18"/>
    </location>
</feature>